<evidence type="ECO:0000256" key="2">
    <source>
        <dbReference type="ARBA" id="ARBA00022729"/>
    </source>
</evidence>
<accession>A0A9X1I083</accession>
<dbReference type="GO" id="GO:0016020">
    <property type="term" value="C:membrane"/>
    <property type="evidence" value="ECO:0007669"/>
    <property type="project" value="GOC"/>
</dbReference>
<gene>
    <name evidence="6" type="ORF">LG649_03470</name>
</gene>
<keyword evidence="7" id="KW-1185">Reference proteome</keyword>
<keyword evidence="2" id="KW-0732">Signal</keyword>
<dbReference type="GO" id="GO:0006680">
    <property type="term" value="P:glucosylceramide catabolic process"/>
    <property type="evidence" value="ECO:0007669"/>
    <property type="project" value="TreeGrafter"/>
</dbReference>
<evidence type="ECO:0000313" key="6">
    <source>
        <dbReference type="EMBL" id="MCB4797887.1"/>
    </source>
</evidence>
<keyword evidence="4" id="KW-0326">Glycosidase</keyword>
<dbReference type="PANTHER" id="PTHR11069">
    <property type="entry name" value="GLUCOSYLCERAMIDASE"/>
    <property type="match status" value="1"/>
</dbReference>
<evidence type="ECO:0000256" key="1">
    <source>
        <dbReference type="ARBA" id="ARBA00005382"/>
    </source>
</evidence>
<feature type="domain" description="Glycosyl hydrolase family 30 TIM-barrel" evidence="5">
    <location>
        <begin position="68"/>
        <end position="413"/>
    </location>
</feature>
<evidence type="ECO:0000256" key="3">
    <source>
        <dbReference type="ARBA" id="ARBA00022801"/>
    </source>
</evidence>
<dbReference type="Proteomes" id="UP001139199">
    <property type="component" value="Unassembled WGS sequence"/>
</dbReference>
<dbReference type="SUPFAM" id="SSF51445">
    <property type="entry name" value="(Trans)glycosidases"/>
    <property type="match status" value="1"/>
</dbReference>
<comment type="caution">
    <text evidence="6">The sequence shown here is derived from an EMBL/GenBank/DDBJ whole genome shotgun (WGS) entry which is preliminary data.</text>
</comment>
<dbReference type="Gene3D" id="3.20.20.80">
    <property type="entry name" value="Glycosidases"/>
    <property type="match status" value="1"/>
</dbReference>
<dbReference type="PROSITE" id="PS51257">
    <property type="entry name" value="PROKAR_LIPOPROTEIN"/>
    <property type="match status" value="1"/>
</dbReference>
<reference evidence="6" key="1">
    <citation type="submission" date="2021-10" db="EMBL/GenBank/DDBJ databases">
        <title>Tamlana sargassums sp. nov., and Tamlana laminarinivorans sp. nov., two new bacteria isolated from the brown alga.</title>
        <authorList>
            <person name="Li J."/>
        </authorList>
    </citation>
    <scope>NUCLEOTIDE SEQUENCE</scope>
    <source>
        <strain evidence="6">PT2-4</strain>
    </source>
</reference>
<evidence type="ECO:0000256" key="4">
    <source>
        <dbReference type="RuleBase" id="RU361188"/>
    </source>
</evidence>
<sequence>MKHIKGLILIALVAFSSCKQEEKGLDVSWKSSTENSVWTDKTYQQQQPVEVTPETTIVVNTTNQQQTIDGFGGCFNELGWEALAMVTPEEKQQILNDLFSQETGCKFTLCRMPIGANDYAVDWYSHNETEGDFAMENFSIDRDKKRLIPYIKEAQKINPNVAVWASPWCPPSWMKHSKHYACKANPEFNDLPEEWSNTEELVSRFITEPDYFEAYALYFAKFVQAYKEAGIDISAVHVQNEYNSAQNFPSCVWKPEDLGILISDYLGPKFEAENIDAEIWLGTVERPQLERVTDVVEYGDAKKYVDGIGFQWAGKGAIEAVHATYPDMRLMQTETECGDGSNDWKAAEYTFNLMKHYFENGANSYMYWNMVLDETGKSQWGWKQNSMISIDSKTKAITYNPEFYLMKHLSAFVMPGSVKIDTAGDDENAVVFYNEAENNVVILAYNDASENKTVQFNINDKEVKASLDAKSFNTLTVNL</sequence>
<comment type="similarity">
    <text evidence="1 4">Belongs to the glycosyl hydrolase 30 family.</text>
</comment>
<dbReference type="InterPro" id="IPR001139">
    <property type="entry name" value="Glyco_hydro_30"/>
</dbReference>
<dbReference type="AlphaFoldDB" id="A0A9X1I083"/>
<dbReference type="Pfam" id="PF02055">
    <property type="entry name" value="Glyco_hydro_30"/>
    <property type="match status" value="1"/>
</dbReference>
<keyword evidence="3 4" id="KW-0378">Hydrolase</keyword>
<dbReference type="InterPro" id="IPR017853">
    <property type="entry name" value="GH"/>
</dbReference>
<dbReference type="PRINTS" id="PR00843">
    <property type="entry name" value="GLHYDRLASE30"/>
</dbReference>
<dbReference type="Gene3D" id="2.60.40.1180">
    <property type="entry name" value="Golgi alpha-mannosidase II"/>
    <property type="match status" value="1"/>
</dbReference>
<organism evidence="6 7">
    <name type="scientific">Neotamlana laminarinivorans</name>
    <dbReference type="NCBI Taxonomy" id="2883124"/>
    <lineage>
        <taxon>Bacteria</taxon>
        <taxon>Pseudomonadati</taxon>
        <taxon>Bacteroidota</taxon>
        <taxon>Flavobacteriia</taxon>
        <taxon>Flavobacteriales</taxon>
        <taxon>Flavobacteriaceae</taxon>
        <taxon>Neotamlana</taxon>
    </lineage>
</organism>
<name>A0A9X1I083_9FLAO</name>
<dbReference type="GO" id="GO:0004348">
    <property type="term" value="F:glucosylceramidase activity"/>
    <property type="evidence" value="ECO:0007669"/>
    <property type="project" value="InterPro"/>
</dbReference>
<evidence type="ECO:0000259" key="5">
    <source>
        <dbReference type="Pfam" id="PF02055"/>
    </source>
</evidence>
<dbReference type="InterPro" id="IPR013780">
    <property type="entry name" value="Glyco_hydro_b"/>
</dbReference>
<proteinExistence type="inferred from homology"/>
<dbReference type="EMBL" id="JAJAPW010000001">
    <property type="protein sequence ID" value="MCB4797887.1"/>
    <property type="molecule type" value="Genomic_DNA"/>
</dbReference>
<evidence type="ECO:0000313" key="7">
    <source>
        <dbReference type="Proteomes" id="UP001139199"/>
    </source>
</evidence>
<dbReference type="PANTHER" id="PTHR11069:SF23">
    <property type="entry name" value="LYSOSOMAL ACID GLUCOSYLCERAMIDASE"/>
    <property type="match status" value="1"/>
</dbReference>
<protein>
    <recommendedName>
        <fullName evidence="5">Glycosyl hydrolase family 30 TIM-barrel domain-containing protein</fullName>
    </recommendedName>
</protein>
<dbReference type="RefSeq" id="WP_226540932.1">
    <property type="nucleotide sequence ID" value="NZ_JAJAPW010000001.1"/>
</dbReference>
<dbReference type="InterPro" id="IPR033453">
    <property type="entry name" value="Glyco_hydro_30_TIM-barrel"/>
</dbReference>